<organism evidence="1 2">
    <name type="scientific">Ceratodon purpureus</name>
    <name type="common">Fire moss</name>
    <name type="synonym">Dicranum purpureum</name>
    <dbReference type="NCBI Taxonomy" id="3225"/>
    <lineage>
        <taxon>Eukaryota</taxon>
        <taxon>Viridiplantae</taxon>
        <taxon>Streptophyta</taxon>
        <taxon>Embryophyta</taxon>
        <taxon>Bryophyta</taxon>
        <taxon>Bryophytina</taxon>
        <taxon>Bryopsida</taxon>
        <taxon>Dicranidae</taxon>
        <taxon>Pseudoditrichales</taxon>
        <taxon>Ditrichaceae</taxon>
        <taxon>Ceratodon</taxon>
    </lineage>
</organism>
<protein>
    <submittedName>
        <fullName evidence="1">Uncharacterized protein</fullName>
    </submittedName>
</protein>
<gene>
    <name evidence="1" type="ORF">KC19_11G009300</name>
</gene>
<name>A0A8T0G976_CERPU</name>
<dbReference type="Proteomes" id="UP000822688">
    <property type="component" value="Chromosome 11"/>
</dbReference>
<evidence type="ECO:0000313" key="2">
    <source>
        <dbReference type="Proteomes" id="UP000822688"/>
    </source>
</evidence>
<dbReference type="EMBL" id="CM026432">
    <property type="protein sequence ID" value="KAG0555866.1"/>
    <property type="molecule type" value="Genomic_DNA"/>
</dbReference>
<accession>A0A8T0G976</accession>
<sequence>MLIVHFETMIVVQFAAVIYELGMPNFGSPHAQSFYILQLYPVSLLGGIQYVKMLKLLFRSLPIIPANGISLGEYRICGISRVLCLVSDFQLSAYALEVWKINSVL</sequence>
<dbReference type="AlphaFoldDB" id="A0A8T0G976"/>
<proteinExistence type="predicted"/>
<comment type="caution">
    <text evidence="1">The sequence shown here is derived from an EMBL/GenBank/DDBJ whole genome shotgun (WGS) entry which is preliminary data.</text>
</comment>
<reference evidence="1 2" key="1">
    <citation type="submission" date="2020-06" db="EMBL/GenBank/DDBJ databases">
        <title>WGS assembly of Ceratodon purpureus strain R40.</title>
        <authorList>
            <person name="Carey S.B."/>
            <person name="Jenkins J."/>
            <person name="Shu S."/>
            <person name="Lovell J.T."/>
            <person name="Sreedasyam A."/>
            <person name="Maumus F."/>
            <person name="Tiley G.P."/>
            <person name="Fernandez-Pozo N."/>
            <person name="Barry K."/>
            <person name="Chen C."/>
            <person name="Wang M."/>
            <person name="Lipzen A."/>
            <person name="Daum C."/>
            <person name="Saski C.A."/>
            <person name="Payton A.C."/>
            <person name="Mcbreen J.C."/>
            <person name="Conrad R.E."/>
            <person name="Kollar L.M."/>
            <person name="Olsson S."/>
            <person name="Huttunen S."/>
            <person name="Landis J.B."/>
            <person name="Wickett N.J."/>
            <person name="Johnson M.G."/>
            <person name="Rensing S.A."/>
            <person name="Grimwood J."/>
            <person name="Schmutz J."/>
            <person name="Mcdaniel S.F."/>
        </authorList>
    </citation>
    <scope>NUCLEOTIDE SEQUENCE [LARGE SCALE GENOMIC DNA]</scope>
    <source>
        <strain evidence="1 2">R40</strain>
    </source>
</reference>
<keyword evidence="2" id="KW-1185">Reference proteome</keyword>
<evidence type="ECO:0000313" key="1">
    <source>
        <dbReference type="EMBL" id="KAG0555866.1"/>
    </source>
</evidence>